<dbReference type="EMBL" id="JBBXMP010000033">
    <property type="protein sequence ID" value="KAL0066685.1"/>
    <property type="molecule type" value="Genomic_DNA"/>
</dbReference>
<feature type="region of interest" description="Disordered" evidence="1">
    <location>
        <begin position="120"/>
        <end position="190"/>
    </location>
</feature>
<dbReference type="Proteomes" id="UP001437256">
    <property type="component" value="Unassembled WGS sequence"/>
</dbReference>
<keyword evidence="3" id="KW-1185">Reference proteome</keyword>
<sequence length="212" mass="23691">MYYWIQDGKLRVYHHLWGFNVHRGRDSGLEDHDEAIAMKTMIIIFKLLGELKGNNPGEDRYGNGDPLIFPYAQWSREPPRRNPVVGIIIYAPVHGVEKNTSFSPRLIEGTIRSSLTLLSDDEDTLDDKPPHHGPATIRKPSSTPIASQSTSKRVRRNSLASSSESQVAEIDDTETIKSGDGDDDTLVDEDGSISGRRLRFSSVSTMRSVRSI</sequence>
<gene>
    <name evidence="2" type="ORF">AAF712_006288</name>
</gene>
<evidence type="ECO:0000313" key="2">
    <source>
        <dbReference type="EMBL" id="KAL0066685.1"/>
    </source>
</evidence>
<organism evidence="2 3">
    <name type="scientific">Marasmius tenuissimus</name>
    <dbReference type="NCBI Taxonomy" id="585030"/>
    <lineage>
        <taxon>Eukaryota</taxon>
        <taxon>Fungi</taxon>
        <taxon>Dikarya</taxon>
        <taxon>Basidiomycota</taxon>
        <taxon>Agaricomycotina</taxon>
        <taxon>Agaricomycetes</taxon>
        <taxon>Agaricomycetidae</taxon>
        <taxon>Agaricales</taxon>
        <taxon>Marasmiineae</taxon>
        <taxon>Marasmiaceae</taxon>
        <taxon>Marasmius</taxon>
    </lineage>
</organism>
<feature type="compositionally biased region" description="Polar residues" evidence="1">
    <location>
        <begin position="139"/>
        <end position="151"/>
    </location>
</feature>
<evidence type="ECO:0000313" key="3">
    <source>
        <dbReference type="Proteomes" id="UP001437256"/>
    </source>
</evidence>
<accession>A0ABR2ZZC0</accession>
<comment type="caution">
    <text evidence="2">The sequence shown here is derived from an EMBL/GenBank/DDBJ whole genome shotgun (WGS) entry which is preliminary data.</text>
</comment>
<reference evidence="2 3" key="1">
    <citation type="submission" date="2024-05" db="EMBL/GenBank/DDBJ databases">
        <title>A draft genome resource for the thread blight pathogen Marasmius tenuissimus strain MS-2.</title>
        <authorList>
            <person name="Yulfo-Soto G.E."/>
            <person name="Baruah I.K."/>
            <person name="Amoako-Attah I."/>
            <person name="Bukari Y."/>
            <person name="Meinhardt L.W."/>
            <person name="Bailey B.A."/>
            <person name="Cohen S.P."/>
        </authorList>
    </citation>
    <scope>NUCLEOTIDE SEQUENCE [LARGE SCALE GENOMIC DNA]</scope>
    <source>
        <strain evidence="2 3">MS-2</strain>
    </source>
</reference>
<protein>
    <submittedName>
        <fullName evidence="2">Uncharacterized protein</fullName>
    </submittedName>
</protein>
<name>A0ABR2ZZC0_9AGAR</name>
<proteinExistence type="predicted"/>
<evidence type="ECO:0000256" key="1">
    <source>
        <dbReference type="SAM" id="MobiDB-lite"/>
    </source>
</evidence>
<feature type="compositionally biased region" description="Acidic residues" evidence="1">
    <location>
        <begin position="181"/>
        <end position="190"/>
    </location>
</feature>